<reference evidence="2" key="1">
    <citation type="journal article" date="2010" name="Nat. Biotechnol.">
        <title>Draft genome sequence of the oilseed species Ricinus communis.</title>
        <authorList>
            <person name="Chan A.P."/>
            <person name="Crabtree J."/>
            <person name="Zhao Q."/>
            <person name="Lorenzi H."/>
            <person name="Orvis J."/>
            <person name="Puiu D."/>
            <person name="Melake-Berhan A."/>
            <person name="Jones K.M."/>
            <person name="Redman J."/>
            <person name="Chen G."/>
            <person name="Cahoon E.B."/>
            <person name="Gedil M."/>
            <person name="Stanke M."/>
            <person name="Haas B.J."/>
            <person name="Wortman J.R."/>
            <person name="Fraser-Liggett C.M."/>
            <person name="Ravel J."/>
            <person name="Rabinowicz P.D."/>
        </authorList>
    </citation>
    <scope>NUCLEOTIDE SEQUENCE [LARGE SCALE GENOMIC DNA]</scope>
    <source>
        <strain evidence="2">cv. Hale</strain>
    </source>
</reference>
<protein>
    <submittedName>
        <fullName evidence="1">Uncharacterized protein</fullName>
    </submittedName>
</protein>
<dbReference type="AlphaFoldDB" id="B9S3L0"/>
<dbReference type="InParanoid" id="B9S3L0"/>
<dbReference type="EMBL" id="EQ973859">
    <property type="protein sequence ID" value="EEF41812.1"/>
    <property type="molecule type" value="Genomic_DNA"/>
</dbReference>
<organism evidence="1 2">
    <name type="scientific">Ricinus communis</name>
    <name type="common">Castor bean</name>
    <dbReference type="NCBI Taxonomy" id="3988"/>
    <lineage>
        <taxon>Eukaryota</taxon>
        <taxon>Viridiplantae</taxon>
        <taxon>Streptophyta</taxon>
        <taxon>Embryophyta</taxon>
        <taxon>Tracheophyta</taxon>
        <taxon>Spermatophyta</taxon>
        <taxon>Magnoliopsida</taxon>
        <taxon>eudicotyledons</taxon>
        <taxon>Gunneridae</taxon>
        <taxon>Pentapetalae</taxon>
        <taxon>rosids</taxon>
        <taxon>fabids</taxon>
        <taxon>Malpighiales</taxon>
        <taxon>Euphorbiaceae</taxon>
        <taxon>Acalyphoideae</taxon>
        <taxon>Acalypheae</taxon>
        <taxon>Ricinus</taxon>
    </lineage>
</organism>
<name>B9S3L0_RICCO</name>
<proteinExistence type="predicted"/>
<evidence type="ECO:0000313" key="2">
    <source>
        <dbReference type="Proteomes" id="UP000008311"/>
    </source>
</evidence>
<accession>B9S3L0</accession>
<evidence type="ECO:0000313" key="1">
    <source>
        <dbReference type="EMBL" id="EEF41812.1"/>
    </source>
</evidence>
<dbReference type="Proteomes" id="UP000008311">
    <property type="component" value="Unassembled WGS sequence"/>
</dbReference>
<keyword evidence="2" id="KW-1185">Reference proteome</keyword>
<gene>
    <name evidence="1" type="ORF">RCOM_0671080</name>
</gene>
<sequence>MTSQNLVLRSIANADIAATSNLDHAKDCSMGLEEVGQEIFDERKKRKIGIVHLDKMQLDRGESNCHHAD</sequence>